<feature type="compositionally biased region" description="Basic and acidic residues" evidence="1">
    <location>
        <begin position="88"/>
        <end position="99"/>
    </location>
</feature>
<dbReference type="Proteomes" id="UP000244005">
    <property type="component" value="Unassembled WGS sequence"/>
</dbReference>
<evidence type="ECO:0000256" key="1">
    <source>
        <dbReference type="SAM" id="MobiDB-lite"/>
    </source>
</evidence>
<feature type="region of interest" description="Disordered" evidence="1">
    <location>
        <begin position="56"/>
        <end position="99"/>
    </location>
</feature>
<accession>A0A2R6W7U4</accession>
<feature type="region of interest" description="Disordered" evidence="1">
    <location>
        <begin position="18"/>
        <end position="42"/>
    </location>
</feature>
<dbReference type="EMBL" id="KZ772804">
    <property type="protein sequence ID" value="PTQ29923.1"/>
    <property type="molecule type" value="Genomic_DNA"/>
</dbReference>
<name>A0A2R6W7U4_MARPO</name>
<keyword evidence="3" id="KW-1185">Reference proteome</keyword>
<gene>
    <name evidence="2" type="ORF">MARPO_0132s0003</name>
</gene>
<reference evidence="3" key="1">
    <citation type="journal article" date="2017" name="Cell">
        <title>Insights into land plant evolution garnered from the Marchantia polymorpha genome.</title>
        <authorList>
            <person name="Bowman J.L."/>
            <person name="Kohchi T."/>
            <person name="Yamato K.T."/>
            <person name="Jenkins J."/>
            <person name="Shu S."/>
            <person name="Ishizaki K."/>
            <person name="Yamaoka S."/>
            <person name="Nishihama R."/>
            <person name="Nakamura Y."/>
            <person name="Berger F."/>
            <person name="Adam C."/>
            <person name="Aki S.S."/>
            <person name="Althoff F."/>
            <person name="Araki T."/>
            <person name="Arteaga-Vazquez M.A."/>
            <person name="Balasubrmanian S."/>
            <person name="Barry K."/>
            <person name="Bauer D."/>
            <person name="Boehm C.R."/>
            <person name="Briginshaw L."/>
            <person name="Caballero-Perez J."/>
            <person name="Catarino B."/>
            <person name="Chen F."/>
            <person name="Chiyoda S."/>
            <person name="Chovatia M."/>
            <person name="Davies K.M."/>
            <person name="Delmans M."/>
            <person name="Demura T."/>
            <person name="Dierschke T."/>
            <person name="Dolan L."/>
            <person name="Dorantes-Acosta A.E."/>
            <person name="Eklund D.M."/>
            <person name="Florent S.N."/>
            <person name="Flores-Sandoval E."/>
            <person name="Fujiyama A."/>
            <person name="Fukuzawa H."/>
            <person name="Galik B."/>
            <person name="Grimanelli D."/>
            <person name="Grimwood J."/>
            <person name="Grossniklaus U."/>
            <person name="Hamada T."/>
            <person name="Haseloff J."/>
            <person name="Hetherington A.J."/>
            <person name="Higo A."/>
            <person name="Hirakawa Y."/>
            <person name="Hundley H.N."/>
            <person name="Ikeda Y."/>
            <person name="Inoue K."/>
            <person name="Inoue S.I."/>
            <person name="Ishida S."/>
            <person name="Jia Q."/>
            <person name="Kakita M."/>
            <person name="Kanazawa T."/>
            <person name="Kawai Y."/>
            <person name="Kawashima T."/>
            <person name="Kennedy M."/>
            <person name="Kinose K."/>
            <person name="Kinoshita T."/>
            <person name="Kohara Y."/>
            <person name="Koide E."/>
            <person name="Komatsu K."/>
            <person name="Kopischke S."/>
            <person name="Kubo M."/>
            <person name="Kyozuka J."/>
            <person name="Lagercrantz U."/>
            <person name="Lin S.S."/>
            <person name="Lindquist E."/>
            <person name="Lipzen A.M."/>
            <person name="Lu C.W."/>
            <person name="De Luna E."/>
            <person name="Martienssen R.A."/>
            <person name="Minamino N."/>
            <person name="Mizutani M."/>
            <person name="Mizutani M."/>
            <person name="Mochizuki N."/>
            <person name="Monte I."/>
            <person name="Mosher R."/>
            <person name="Nagasaki H."/>
            <person name="Nakagami H."/>
            <person name="Naramoto S."/>
            <person name="Nishitani K."/>
            <person name="Ohtani M."/>
            <person name="Okamoto T."/>
            <person name="Okumura M."/>
            <person name="Phillips J."/>
            <person name="Pollak B."/>
            <person name="Reinders A."/>
            <person name="Rovekamp M."/>
            <person name="Sano R."/>
            <person name="Sawa S."/>
            <person name="Schmid M.W."/>
            <person name="Shirakawa M."/>
            <person name="Solano R."/>
            <person name="Spunde A."/>
            <person name="Suetsugu N."/>
            <person name="Sugano S."/>
            <person name="Sugiyama A."/>
            <person name="Sun R."/>
            <person name="Suzuki Y."/>
            <person name="Takenaka M."/>
            <person name="Takezawa D."/>
            <person name="Tomogane H."/>
            <person name="Tsuzuki M."/>
            <person name="Ueda T."/>
            <person name="Umeda M."/>
            <person name="Ward J.M."/>
            <person name="Watanabe Y."/>
            <person name="Yazaki K."/>
            <person name="Yokoyama R."/>
            <person name="Yoshitake Y."/>
            <person name="Yotsui I."/>
            <person name="Zachgo S."/>
            <person name="Schmutz J."/>
        </authorList>
    </citation>
    <scope>NUCLEOTIDE SEQUENCE [LARGE SCALE GENOMIC DNA]</scope>
    <source>
        <strain evidence="3">Tak-1</strain>
    </source>
</reference>
<dbReference type="Gramene" id="Mp4g09600.1">
    <property type="protein sequence ID" value="Mp4g09600.1.cds"/>
    <property type="gene ID" value="Mp4g09600"/>
</dbReference>
<proteinExistence type="predicted"/>
<protein>
    <submittedName>
        <fullName evidence="2">Uncharacterized protein</fullName>
    </submittedName>
</protein>
<evidence type="ECO:0000313" key="3">
    <source>
        <dbReference type="Proteomes" id="UP000244005"/>
    </source>
</evidence>
<organism evidence="2 3">
    <name type="scientific">Marchantia polymorpha</name>
    <name type="common">Common liverwort</name>
    <name type="synonym">Marchantia aquatica</name>
    <dbReference type="NCBI Taxonomy" id="3197"/>
    <lineage>
        <taxon>Eukaryota</taxon>
        <taxon>Viridiplantae</taxon>
        <taxon>Streptophyta</taxon>
        <taxon>Embryophyta</taxon>
        <taxon>Marchantiophyta</taxon>
        <taxon>Marchantiopsida</taxon>
        <taxon>Marchantiidae</taxon>
        <taxon>Marchantiales</taxon>
        <taxon>Marchantiaceae</taxon>
        <taxon>Marchantia</taxon>
    </lineage>
</organism>
<evidence type="ECO:0000313" key="2">
    <source>
        <dbReference type="EMBL" id="PTQ29923.1"/>
    </source>
</evidence>
<sequence>MSLSVVAERLNDIIKDRRDRSRIEAKPVSPGPGKGPRLARREVKVKDCEIKPAKECATDGSGKAIQSSEESAESIWDSLRNQQQQEGGRGERVKRESMV</sequence>
<dbReference type="AlphaFoldDB" id="A0A2R6W7U4"/>